<accession>A0A1H5F387</accession>
<gene>
    <name evidence="1" type="ORF">SAMN05421553_3770</name>
</gene>
<proteinExistence type="predicted"/>
<dbReference type="RefSeq" id="WP_090385700.1">
    <property type="nucleotide sequence ID" value="NZ_FNSC01000001.1"/>
</dbReference>
<dbReference type="EMBL" id="FNSC01000001">
    <property type="protein sequence ID" value="SED97876.1"/>
    <property type="molecule type" value="Genomic_DNA"/>
</dbReference>
<dbReference type="STRING" id="53406.SAMN05421553_3770"/>
<dbReference type="Proteomes" id="UP000242849">
    <property type="component" value="Unassembled WGS sequence"/>
</dbReference>
<organism evidence="1 2">
    <name type="scientific">Pseudomonas anguilliseptica</name>
    <dbReference type="NCBI Taxonomy" id="53406"/>
    <lineage>
        <taxon>Bacteria</taxon>
        <taxon>Pseudomonadati</taxon>
        <taxon>Pseudomonadota</taxon>
        <taxon>Gammaproteobacteria</taxon>
        <taxon>Pseudomonadales</taxon>
        <taxon>Pseudomonadaceae</taxon>
        <taxon>Pseudomonas</taxon>
    </lineage>
</organism>
<reference evidence="2" key="1">
    <citation type="submission" date="2016-10" db="EMBL/GenBank/DDBJ databases">
        <authorList>
            <person name="Varghese N."/>
            <person name="Submissions S."/>
        </authorList>
    </citation>
    <scope>NUCLEOTIDE SEQUENCE [LARGE SCALE GENOMIC DNA]</scope>
    <source>
        <strain evidence="2">DSM 12111</strain>
    </source>
</reference>
<evidence type="ECO:0000313" key="1">
    <source>
        <dbReference type="EMBL" id="SED97876.1"/>
    </source>
</evidence>
<protein>
    <submittedName>
        <fullName evidence="1">Uncharacterized protein</fullName>
    </submittedName>
</protein>
<sequence>MKLQQIEQSIHEAIDAGDEQTLAAYAEHSAGWIDSALVTELCKALLSDTRRGTWPELMAVIMDRAPDLALVIFKIDQHTDKHRAEFMECEARRVFDANQAEQERAA</sequence>
<evidence type="ECO:0000313" key="2">
    <source>
        <dbReference type="Proteomes" id="UP000242849"/>
    </source>
</evidence>
<name>A0A1H5F387_PSEAG</name>
<keyword evidence="2" id="KW-1185">Reference proteome</keyword>
<dbReference type="AlphaFoldDB" id="A0A1H5F387"/>